<evidence type="ECO:0000256" key="10">
    <source>
        <dbReference type="RuleBase" id="RU003691"/>
    </source>
</evidence>
<dbReference type="RefSeq" id="WP_108234438.1">
    <property type="nucleotide sequence ID" value="NZ_QASO01000109.1"/>
</dbReference>
<dbReference type="InterPro" id="IPR004099">
    <property type="entry name" value="Pyr_nucl-diS_OxRdtase_dimer"/>
</dbReference>
<feature type="binding site" evidence="8">
    <location>
        <position position="303"/>
    </location>
    <ligand>
        <name>FAD</name>
        <dbReference type="ChEBI" id="CHEBI:57692"/>
    </ligand>
</feature>
<dbReference type="InterPro" id="IPR023753">
    <property type="entry name" value="FAD/NAD-binding_dom"/>
</dbReference>
<dbReference type="InterPro" id="IPR036188">
    <property type="entry name" value="FAD/NAD-bd_sf"/>
</dbReference>
<dbReference type="GO" id="GO:0045454">
    <property type="term" value="P:cell redox homeostasis"/>
    <property type="evidence" value="ECO:0007669"/>
    <property type="project" value="InterPro"/>
</dbReference>
<keyword evidence="3 8" id="KW-0274">FAD</keyword>
<keyword evidence="4 10" id="KW-0560">Oxidoreductase</keyword>
<sequence>MPSYDYDLFVIGAGSGGVRAARMAAAHGTRVAIAEDLYVGGTCVNAGCIPKKLLVLASQYASEFRLASSYGWNLAKTSFDWNVLLKNKNREIARLNGIYLNILNRTGCELIEGHAVIVGPHTVRVGQRSFSTERILIATGSWPFVPDFPGREHVSTSNDVFHFQSLPNHVVIVGGGYVAVELAGIFSGLGAITEIVYRGDLFLRGFDDEVRTVVADEISRKGISLNFNTEILRIDRLSDRELRVSLKSGEEILTNCVIYATGRTPKVAGLGLENTAVLQGENGAIIVNDQFQTAEPSIFAIGDVIDRIPLTPVALAEAMHLVKHLYGGVTSAMDYDLIPTTVFCQPSIGTVGLTESQARSRYADVAVYKSRFVPLKNALDGSDERTFMKLIVDRESDRVVGVHMVGPDSGEIIQGIAIALKAGATKAVFDSTIGVHPTAAEEFVTMRDAAH</sequence>
<evidence type="ECO:0000256" key="7">
    <source>
        <dbReference type="PIRSR" id="PIRSR000350-2"/>
    </source>
</evidence>
<name>A0A2T5PJ48_ECTOL</name>
<dbReference type="AlphaFoldDB" id="A0A2T5PJ48"/>
<protein>
    <submittedName>
        <fullName evidence="13">Glutathione-disulfide reductase</fullName>
    </submittedName>
</protein>
<comment type="caution">
    <text evidence="13">The sequence shown here is derived from an EMBL/GenBank/DDBJ whole genome shotgun (WGS) entry which is preliminary data.</text>
</comment>
<feature type="disulfide bond" description="Redox-active" evidence="9">
    <location>
        <begin position="43"/>
        <end position="48"/>
    </location>
</feature>
<evidence type="ECO:0000256" key="6">
    <source>
        <dbReference type="ARBA" id="ARBA00023284"/>
    </source>
</evidence>
<dbReference type="Gene3D" id="3.50.50.60">
    <property type="entry name" value="FAD/NAD(P)-binding domain"/>
    <property type="match status" value="2"/>
</dbReference>
<evidence type="ECO:0000259" key="12">
    <source>
        <dbReference type="Pfam" id="PF07992"/>
    </source>
</evidence>
<dbReference type="EMBL" id="QASO01000109">
    <property type="protein sequence ID" value="PTU77737.1"/>
    <property type="molecule type" value="Genomic_DNA"/>
</dbReference>
<dbReference type="PIRSF" id="PIRSF000350">
    <property type="entry name" value="Mercury_reductase_MerA"/>
    <property type="match status" value="1"/>
</dbReference>
<keyword evidence="8" id="KW-0547">Nucleotide-binding</keyword>
<comment type="cofactor">
    <cofactor evidence="8">
        <name>FAD</name>
        <dbReference type="ChEBI" id="CHEBI:57692"/>
    </cofactor>
    <text evidence="8">Binds 1 FAD per subunit.</text>
</comment>
<dbReference type="PANTHER" id="PTHR42737">
    <property type="entry name" value="GLUTATHIONE REDUCTASE"/>
    <property type="match status" value="1"/>
</dbReference>
<dbReference type="Pfam" id="PF02852">
    <property type="entry name" value="Pyr_redox_dim"/>
    <property type="match status" value="1"/>
</dbReference>
<evidence type="ECO:0000256" key="4">
    <source>
        <dbReference type="ARBA" id="ARBA00023002"/>
    </source>
</evidence>
<accession>A0A2T5PJ48</accession>
<evidence type="ECO:0000313" key="13">
    <source>
        <dbReference type="EMBL" id="PTU77737.1"/>
    </source>
</evidence>
<dbReference type="GO" id="GO:0005829">
    <property type="term" value="C:cytosol"/>
    <property type="evidence" value="ECO:0007669"/>
    <property type="project" value="TreeGrafter"/>
</dbReference>
<dbReference type="InterPro" id="IPR001100">
    <property type="entry name" value="Pyr_nuc-diS_OxRdtase"/>
</dbReference>
<dbReference type="Proteomes" id="UP000244052">
    <property type="component" value="Unassembled WGS sequence"/>
</dbReference>
<dbReference type="SUPFAM" id="SSF55424">
    <property type="entry name" value="FAD/NAD-linked reductases, dimerisation (C-terminal) domain"/>
    <property type="match status" value="1"/>
</dbReference>
<feature type="binding site" evidence="8">
    <location>
        <begin position="139"/>
        <end position="141"/>
    </location>
    <ligand>
        <name>FAD</name>
        <dbReference type="ChEBI" id="CHEBI:57692"/>
    </ligand>
</feature>
<feature type="domain" description="Pyridine nucleotide-disulphide oxidoreductase dimerisation" evidence="11">
    <location>
        <begin position="338"/>
        <end position="446"/>
    </location>
</feature>
<feature type="domain" description="FAD/NAD(P)-binding" evidence="12">
    <location>
        <begin position="6"/>
        <end position="318"/>
    </location>
</feature>
<evidence type="ECO:0000313" key="14">
    <source>
        <dbReference type="Proteomes" id="UP000244052"/>
    </source>
</evidence>
<dbReference type="PRINTS" id="PR00368">
    <property type="entry name" value="FADPNR"/>
</dbReference>
<dbReference type="SUPFAM" id="SSF51905">
    <property type="entry name" value="FAD/NAD(P)-binding domain"/>
    <property type="match status" value="1"/>
</dbReference>
<evidence type="ECO:0000256" key="5">
    <source>
        <dbReference type="ARBA" id="ARBA00023157"/>
    </source>
</evidence>
<feature type="binding site" evidence="8">
    <location>
        <position position="52"/>
    </location>
    <ligand>
        <name>FAD</name>
        <dbReference type="ChEBI" id="CHEBI:57692"/>
    </ligand>
</feature>
<dbReference type="Gene3D" id="3.30.390.30">
    <property type="match status" value="1"/>
</dbReference>
<feature type="binding site" evidence="8">
    <location>
        <begin position="174"/>
        <end position="181"/>
    </location>
    <ligand>
        <name>NAD(+)</name>
        <dbReference type="ChEBI" id="CHEBI:57540"/>
    </ligand>
</feature>
<reference evidence="13 14" key="1">
    <citation type="submission" date="2018-04" db="EMBL/GenBank/DDBJ databases">
        <title>Pseudomonas sp. nov., isolated from mangrove soil.</title>
        <authorList>
            <person name="Chen C."/>
        </authorList>
    </citation>
    <scope>NUCLEOTIDE SEQUENCE [LARGE SCALE GENOMIC DNA]</scope>
    <source>
        <strain evidence="13 14">JCM 14246</strain>
    </source>
</reference>
<dbReference type="NCBIfam" id="NF004776">
    <property type="entry name" value="PRK06116.1"/>
    <property type="match status" value="1"/>
</dbReference>
<keyword evidence="14" id="KW-1185">Reference proteome</keyword>
<dbReference type="PROSITE" id="PS00076">
    <property type="entry name" value="PYRIDINE_REDOX_1"/>
    <property type="match status" value="1"/>
</dbReference>
<comment type="similarity">
    <text evidence="1 10">Belongs to the class-I pyridine nucleotide-disulfide oxidoreductase family.</text>
</comment>
<dbReference type="InterPro" id="IPR016156">
    <property type="entry name" value="FAD/NAD-linked_Rdtase_dimer_sf"/>
</dbReference>
<evidence type="ECO:0000259" key="11">
    <source>
        <dbReference type="Pfam" id="PF02852"/>
    </source>
</evidence>
<dbReference type="InterPro" id="IPR046952">
    <property type="entry name" value="GSHR/TRXR-like"/>
</dbReference>
<keyword evidence="8" id="KW-0520">NAD</keyword>
<dbReference type="GO" id="GO:0034599">
    <property type="term" value="P:cellular response to oxidative stress"/>
    <property type="evidence" value="ECO:0007669"/>
    <property type="project" value="TreeGrafter"/>
</dbReference>
<dbReference type="PANTHER" id="PTHR42737:SF2">
    <property type="entry name" value="GLUTATHIONE REDUCTASE"/>
    <property type="match status" value="1"/>
</dbReference>
<keyword evidence="5" id="KW-1015">Disulfide bond</keyword>
<gene>
    <name evidence="13" type="ORF">DBO86_18195</name>
</gene>
<dbReference type="GO" id="GO:0050660">
    <property type="term" value="F:flavin adenine dinucleotide binding"/>
    <property type="evidence" value="ECO:0007669"/>
    <property type="project" value="InterPro"/>
</dbReference>
<keyword evidence="6 10" id="KW-0676">Redox-active center</keyword>
<evidence type="ECO:0000256" key="1">
    <source>
        <dbReference type="ARBA" id="ARBA00007532"/>
    </source>
</evidence>
<feature type="active site" description="Proton acceptor" evidence="7">
    <location>
        <position position="436"/>
    </location>
</feature>
<dbReference type="GO" id="GO:0006749">
    <property type="term" value="P:glutathione metabolic process"/>
    <property type="evidence" value="ECO:0007669"/>
    <property type="project" value="TreeGrafter"/>
</dbReference>
<dbReference type="PRINTS" id="PR00411">
    <property type="entry name" value="PNDRDTASEI"/>
</dbReference>
<dbReference type="InterPro" id="IPR012999">
    <property type="entry name" value="Pyr_OxRdtase_I_AS"/>
</dbReference>
<organism evidence="13 14">
    <name type="scientific">Ectopseudomonas oleovorans</name>
    <name type="common">Pseudomonas oleovorans</name>
    <dbReference type="NCBI Taxonomy" id="301"/>
    <lineage>
        <taxon>Bacteria</taxon>
        <taxon>Pseudomonadati</taxon>
        <taxon>Pseudomonadota</taxon>
        <taxon>Gammaproteobacteria</taxon>
        <taxon>Pseudomonadales</taxon>
        <taxon>Pseudomonadaceae</taxon>
        <taxon>Ectopseudomonas</taxon>
    </lineage>
</organism>
<keyword evidence="2 10" id="KW-0285">Flavoprotein</keyword>
<proteinExistence type="inferred from homology"/>
<evidence type="ECO:0000256" key="9">
    <source>
        <dbReference type="PIRSR" id="PIRSR000350-4"/>
    </source>
</evidence>
<evidence type="ECO:0000256" key="2">
    <source>
        <dbReference type="ARBA" id="ARBA00022630"/>
    </source>
</evidence>
<evidence type="ECO:0000256" key="8">
    <source>
        <dbReference type="PIRSR" id="PIRSR000350-3"/>
    </source>
</evidence>
<feature type="binding site" evidence="8">
    <location>
        <position position="262"/>
    </location>
    <ligand>
        <name>NAD(+)</name>
        <dbReference type="ChEBI" id="CHEBI:57540"/>
    </ligand>
</feature>
<dbReference type="Pfam" id="PF07992">
    <property type="entry name" value="Pyr_redox_2"/>
    <property type="match status" value="1"/>
</dbReference>
<evidence type="ECO:0000256" key="3">
    <source>
        <dbReference type="ARBA" id="ARBA00022827"/>
    </source>
</evidence>
<dbReference type="GO" id="GO:0004362">
    <property type="term" value="F:glutathione-disulfide reductase (NADPH) activity"/>
    <property type="evidence" value="ECO:0007669"/>
    <property type="project" value="TreeGrafter"/>
</dbReference>